<sequence length="579" mass="65345">MADFSGLSDQEILDGLLNRYTIGELGRLGRHILSIDQSRQNSVHSSRPDSSVSTFSFRSDSSLSGFHPASSASSIQPVRRSCDTSNSNLSVTSQYAHKPHLQYRSPLGSDPALYDPGTQPTGFQPYGANSALPSTSHLSQTQPLLESLTVNIQQPKDTSEQPKRLLFCTFCAEQGIQRTITFKTKSDWKKHETNFHETGYEWRCDVPGCCRIFDRDCDFLRHHQREHPRTPYSTDVKVELPERVAFGCGFKGCKYVSYEWDDRCTHVAKCPFFFAGAHWDYSTKIRNLLRQNSIHAEWKRFLINFCYIYNVDRTELRWTPKTSRTLRQKLECNDIDHLQTFFINAVELGLGRVLVTDAATPRFHATLDEKLSVAQQPHVQYNPTIPLNRSSSVPDQYTYGDTEALLGNTHKITSGLDLQDDTFDHDEIPYSIQNDTLSQHRVSVAMLDVLDVLHEPWPASESIENVDVIAAHNPLQEPTTIKTAFVNPGQPSHPVTEPAYQYADPLTQSRSTPGQRFKKSVKRVKSNLSSKKSQHFHQGITYNHPDIPLGAHSPNMSSVSSRSTGASRVDLGRSVNFQS</sequence>
<dbReference type="OrthoDB" id="5032844at2759"/>
<feature type="region of interest" description="Disordered" evidence="1">
    <location>
        <begin position="66"/>
        <end position="139"/>
    </location>
</feature>
<evidence type="ECO:0000313" key="4">
    <source>
        <dbReference type="Proteomes" id="UP000799750"/>
    </source>
</evidence>
<dbReference type="EMBL" id="MU004199">
    <property type="protein sequence ID" value="KAF2489415.1"/>
    <property type="molecule type" value="Genomic_DNA"/>
</dbReference>
<evidence type="ECO:0000313" key="3">
    <source>
        <dbReference type="EMBL" id="KAF2489415.1"/>
    </source>
</evidence>
<dbReference type="AlphaFoldDB" id="A0A6A6QAK8"/>
<proteinExistence type="predicted"/>
<feature type="domain" description="C2H2-type" evidence="2">
    <location>
        <begin position="204"/>
        <end position="227"/>
    </location>
</feature>
<name>A0A6A6QAK8_9PEZI</name>
<accession>A0A6A6QAK8</accession>
<protein>
    <recommendedName>
        <fullName evidence="2">C2H2-type domain-containing protein</fullName>
    </recommendedName>
</protein>
<evidence type="ECO:0000259" key="2">
    <source>
        <dbReference type="PROSITE" id="PS00028"/>
    </source>
</evidence>
<dbReference type="Proteomes" id="UP000799750">
    <property type="component" value="Unassembled WGS sequence"/>
</dbReference>
<feature type="compositionally biased region" description="Low complexity" evidence="1">
    <location>
        <begin position="557"/>
        <end position="569"/>
    </location>
</feature>
<evidence type="ECO:0000256" key="1">
    <source>
        <dbReference type="SAM" id="MobiDB-lite"/>
    </source>
</evidence>
<reference evidence="3" key="1">
    <citation type="journal article" date="2020" name="Stud. Mycol.">
        <title>101 Dothideomycetes genomes: a test case for predicting lifestyles and emergence of pathogens.</title>
        <authorList>
            <person name="Haridas S."/>
            <person name="Albert R."/>
            <person name="Binder M."/>
            <person name="Bloem J."/>
            <person name="Labutti K."/>
            <person name="Salamov A."/>
            <person name="Andreopoulos B."/>
            <person name="Baker S."/>
            <person name="Barry K."/>
            <person name="Bills G."/>
            <person name="Bluhm B."/>
            <person name="Cannon C."/>
            <person name="Castanera R."/>
            <person name="Culley D."/>
            <person name="Daum C."/>
            <person name="Ezra D."/>
            <person name="Gonzalez J."/>
            <person name="Henrissat B."/>
            <person name="Kuo A."/>
            <person name="Liang C."/>
            <person name="Lipzen A."/>
            <person name="Lutzoni F."/>
            <person name="Magnuson J."/>
            <person name="Mondo S."/>
            <person name="Nolan M."/>
            <person name="Ohm R."/>
            <person name="Pangilinan J."/>
            <person name="Park H.-J."/>
            <person name="Ramirez L."/>
            <person name="Alfaro M."/>
            <person name="Sun H."/>
            <person name="Tritt A."/>
            <person name="Yoshinaga Y."/>
            <person name="Zwiers L.-H."/>
            <person name="Turgeon B."/>
            <person name="Goodwin S."/>
            <person name="Spatafora J."/>
            <person name="Crous P."/>
            <person name="Grigoriev I."/>
        </authorList>
    </citation>
    <scope>NUCLEOTIDE SEQUENCE</scope>
    <source>
        <strain evidence="3">CBS 269.34</strain>
    </source>
</reference>
<dbReference type="PROSITE" id="PS00028">
    <property type="entry name" value="ZINC_FINGER_C2H2_1"/>
    <property type="match status" value="1"/>
</dbReference>
<gene>
    <name evidence="3" type="ORF">BU16DRAFT_622934</name>
</gene>
<keyword evidence="4" id="KW-1185">Reference proteome</keyword>
<organism evidence="3 4">
    <name type="scientific">Lophium mytilinum</name>
    <dbReference type="NCBI Taxonomy" id="390894"/>
    <lineage>
        <taxon>Eukaryota</taxon>
        <taxon>Fungi</taxon>
        <taxon>Dikarya</taxon>
        <taxon>Ascomycota</taxon>
        <taxon>Pezizomycotina</taxon>
        <taxon>Dothideomycetes</taxon>
        <taxon>Pleosporomycetidae</taxon>
        <taxon>Mytilinidiales</taxon>
        <taxon>Mytilinidiaceae</taxon>
        <taxon>Lophium</taxon>
    </lineage>
</organism>
<feature type="compositionally biased region" description="Polar residues" evidence="1">
    <location>
        <begin position="83"/>
        <end position="95"/>
    </location>
</feature>
<dbReference type="InterPro" id="IPR013087">
    <property type="entry name" value="Znf_C2H2_type"/>
</dbReference>
<feature type="region of interest" description="Disordered" evidence="1">
    <location>
        <begin position="525"/>
        <end position="579"/>
    </location>
</feature>